<organism evidence="2 3">
    <name type="scientific">Pseudonocardia asaccharolytica DSM 44247 = NBRC 16224</name>
    <dbReference type="NCBI Taxonomy" id="1123024"/>
    <lineage>
        <taxon>Bacteria</taxon>
        <taxon>Bacillati</taxon>
        <taxon>Actinomycetota</taxon>
        <taxon>Actinomycetes</taxon>
        <taxon>Pseudonocardiales</taxon>
        <taxon>Pseudonocardiaceae</taxon>
        <taxon>Pseudonocardia</taxon>
    </lineage>
</organism>
<dbReference type="AlphaFoldDB" id="A0A511CV95"/>
<protein>
    <submittedName>
        <fullName evidence="2">Large subunit of N,N-dimethylformamidase</fullName>
    </submittedName>
</protein>
<sequence>MVDVVRPAVTGYADRFSVAPGEPIEFKISCAEPGEFTAEVVRLRNGDTNPAGPGFREEVVPTPATGRYPGRKQEIRTGSAVIVDDAGGLALTAAGAVHVLAQPTTPALDGQTLLSRWDSAIGTGWWLGLTDGGRLTLRLGDGSTVHETVTQQPLQAWTWYSIIASWHEGATQLTADPTLTSVNSLWSPAIGIVTSTDGTGSGAPAAALAAAPTVLAACWDGAAGMICGHYNGKLDTPTILDGPPDDAARAALARGERPASGLLARWEFSAEIGPAGVAADRCADVGPHSWHGRCHNQPYRGMTGWNWTGEEENYRHAPEQYGALHFCADALEDARWDTDVTLVVPDDLPSGVYALRVTLGGHVDHIPFWVLPPRGTATSRVLLLFPTASYLAYANDHIVPEVPVAQSILGHTSVMAAADLNLLEHPEFGLSTYDHHADGTGVAHSSRLRPIVTMRPGFRHTTGSLWQFPADLHLVDWLMGIGVEFDVATDEDLEREGTELLGRYQVVITGTHPEYYSTRMLDAWETYLARGGRAMYMGGNGFYWVTSYHPDKPYLIEVRKGEAGCRAWQARPGELHMTFTPERGGIWRNRGRAPQKLFGVGFATEGMDRSSAYVPLTDFAHPQASFITDGLDDTTLIGDHGLVGGGAAGHECDRYDLALGTPAHALLLATSAGRHSDNYPLVAEDIFFPFDGMGGTDSFQVRADIVYFTTAGGGAVFSTGSIAWAGSLAHNDYDNDISRLTRNVLTRFADPEPIEPMPLGA</sequence>
<dbReference type="SUPFAM" id="SSF49899">
    <property type="entry name" value="Concanavalin A-like lectins/glucanases"/>
    <property type="match status" value="1"/>
</dbReference>
<gene>
    <name evidence="2" type="ORF">PA7_03330</name>
</gene>
<dbReference type="STRING" id="1123024.GCA_000423625_00587"/>
<dbReference type="InterPro" id="IPR013320">
    <property type="entry name" value="ConA-like_dom_sf"/>
</dbReference>
<keyword evidence="3" id="KW-1185">Reference proteome</keyword>
<evidence type="ECO:0000259" key="1">
    <source>
        <dbReference type="Pfam" id="PF20254"/>
    </source>
</evidence>
<comment type="caution">
    <text evidence="2">The sequence shown here is derived from an EMBL/GenBank/DDBJ whole genome shotgun (WGS) entry which is preliminary data.</text>
</comment>
<accession>A0A511CV95</accession>
<dbReference type="Proteomes" id="UP000321328">
    <property type="component" value="Unassembled WGS sequence"/>
</dbReference>
<proteinExistence type="predicted"/>
<dbReference type="InterPro" id="IPR046540">
    <property type="entry name" value="DMFA2_C"/>
</dbReference>
<dbReference type="Pfam" id="PF20254">
    <property type="entry name" value="DMFA2_C"/>
    <property type="match status" value="1"/>
</dbReference>
<feature type="domain" description="N,N-dimethylformamidase beta subunit-like C-terminal" evidence="1">
    <location>
        <begin position="302"/>
        <end position="735"/>
    </location>
</feature>
<dbReference type="EMBL" id="BJVI01000002">
    <property type="protein sequence ID" value="GEL16496.1"/>
    <property type="molecule type" value="Genomic_DNA"/>
</dbReference>
<evidence type="ECO:0000313" key="2">
    <source>
        <dbReference type="EMBL" id="GEL16496.1"/>
    </source>
</evidence>
<name>A0A511CV95_9PSEU</name>
<evidence type="ECO:0000313" key="3">
    <source>
        <dbReference type="Proteomes" id="UP000321328"/>
    </source>
</evidence>
<reference evidence="2 3" key="1">
    <citation type="submission" date="2019-07" db="EMBL/GenBank/DDBJ databases">
        <title>Whole genome shotgun sequence of Pseudonocardia asaccharolytica NBRC 16224.</title>
        <authorList>
            <person name="Hosoyama A."/>
            <person name="Uohara A."/>
            <person name="Ohji S."/>
            <person name="Ichikawa N."/>
        </authorList>
    </citation>
    <scope>NUCLEOTIDE SEQUENCE [LARGE SCALE GENOMIC DNA]</scope>
    <source>
        <strain evidence="2 3">NBRC 16224</strain>
    </source>
</reference>